<dbReference type="PANTHER" id="PTHR47425:SF2">
    <property type="entry name" value="FARB-RELATED"/>
    <property type="match status" value="1"/>
</dbReference>
<dbReference type="OrthoDB" id="4161332at2759"/>
<dbReference type="SMART" id="SM00066">
    <property type="entry name" value="GAL4"/>
    <property type="match status" value="1"/>
</dbReference>
<evidence type="ECO:0000259" key="7">
    <source>
        <dbReference type="PROSITE" id="PS50048"/>
    </source>
</evidence>
<evidence type="ECO:0000256" key="2">
    <source>
        <dbReference type="ARBA" id="ARBA00023015"/>
    </source>
</evidence>
<dbReference type="Gene3D" id="4.10.240.10">
    <property type="entry name" value="Zn(2)-C6 fungal-type DNA-binding domain"/>
    <property type="match status" value="1"/>
</dbReference>
<comment type="caution">
    <text evidence="8">The sequence shown here is derived from an EMBL/GenBank/DDBJ whole genome shotgun (WGS) entry which is preliminary data.</text>
</comment>
<feature type="compositionally biased region" description="Basic and acidic residues" evidence="6">
    <location>
        <begin position="668"/>
        <end position="677"/>
    </location>
</feature>
<dbReference type="GO" id="GO:0003677">
    <property type="term" value="F:DNA binding"/>
    <property type="evidence" value="ECO:0007669"/>
    <property type="project" value="UniProtKB-KW"/>
</dbReference>
<keyword evidence="3" id="KW-0238">DNA-binding</keyword>
<name>W9X8Y1_9EURO</name>
<reference evidence="8" key="1">
    <citation type="submission" date="2013-03" db="EMBL/GenBank/DDBJ databases">
        <title>The Genome Sequence of Capronia epimyces CBS 606.96.</title>
        <authorList>
            <consortium name="The Broad Institute Genomics Platform"/>
            <person name="Cuomo C."/>
            <person name="de Hoog S."/>
            <person name="Gorbushina A."/>
            <person name="Walker B."/>
            <person name="Young S.K."/>
            <person name="Zeng Q."/>
            <person name="Gargeya S."/>
            <person name="Fitzgerald M."/>
            <person name="Haas B."/>
            <person name="Abouelleil A."/>
            <person name="Allen A.W."/>
            <person name="Alvarado L."/>
            <person name="Arachchi H.M."/>
            <person name="Berlin A.M."/>
            <person name="Chapman S.B."/>
            <person name="Gainer-Dewar J."/>
            <person name="Goldberg J."/>
            <person name="Griggs A."/>
            <person name="Gujja S."/>
            <person name="Hansen M."/>
            <person name="Howarth C."/>
            <person name="Imamovic A."/>
            <person name="Ireland A."/>
            <person name="Larimer J."/>
            <person name="McCowan C."/>
            <person name="Murphy C."/>
            <person name="Pearson M."/>
            <person name="Poon T.W."/>
            <person name="Priest M."/>
            <person name="Roberts A."/>
            <person name="Saif S."/>
            <person name="Shea T."/>
            <person name="Sisk P."/>
            <person name="Sykes S."/>
            <person name="Wortman J."/>
            <person name="Nusbaum C."/>
            <person name="Birren B."/>
        </authorList>
    </citation>
    <scope>NUCLEOTIDE SEQUENCE [LARGE SCALE GENOMIC DNA]</scope>
    <source>
        <strain evidence="8">CBS 606.96</strain>
    </source>
</reference>
<sequence length="791" mass="88087">MDRPRVAATATATATASPTATVTAAARKVQKRAGRACTSCRVRKVRCDVVHCGNPCTNCRLDSLECVVPRSRRHKVSKANKATQNSQPPPPVSVAAVIVPSPEGDTVSEHAVPRRHHAAAAHQERQHHWQFDAHATSTTNNDLQCPASTPALGGHVNTALAAVTEEEHFQHPPHASPSAIAPPSLPTFIKPLPEDLDQADLRYLHEKGAVTLPTVSFRDTCLARYLEFSYPLLPLLEKDQIVSIIMSRDHPTSQPISLLLFQAVLCSGVAFVETQSVINEGFASKQEARGAFFHRAKILFNCNVEQDRLVAVQAALLLSTWYPGKYEKMDSWYWVGAAISLAYSIGLHLEPDSSRFDRRDQHLRRRLWWCIFVREHKIALALGRPARITYHNVAMLTPHDFEDDGETDATTEATVHLPAEAMRRHSRAVLDGRTMQEALARLCIEHTKLCVCIARFVSTIFDCRRQVETGDPGDQDRHPLPSPSSRLKYCIHDFARWYRQVPADLRYDARAATFCPANHQPQPEEQCRSLIVHKATVHTSYYVAISALYRLKALSPSSTWRERNGAESHGLSQRILRHAAWELTSVNQDLCEAGLSRYLSTSAVGSVVAAVVIHLLDMKAPNEAVRRAAVQGIQQCEQFLLILQESYGTATDALEYLREAAWHEADLSVPEQDRECQPRQQHHQHQHHHHNHHHHHQHQAPTSQMVWRSSPPQAAPVPAPTLAGAAEIQPVSSVLQTPPPPPETDEMMWQSYIDGTPSYDLFAGFSLPHFDLGVSPNDSGGFNLADVFPES</sequence>
<dbReference type="InterPro" id="IPR036864">
    <property type="entry name" value="Zn2-C6_fun-type_DNA-bd_sf"/>
</dbReference>
<dbReference type="eggNOG" id="ENOG502RHAD">
    <property type="taxonomic scope" value="Eukaryota"/>
</dbReference>
<dbReference type="GO" id="GO:0000981">
    <property type="term" value="F:DNA-binding transcription factor activity, RNA polymerase II-specific"/>
    <property type="evidence" value="ECO:0007669"/>
    <property type="project" value="InterPro"/>
</dbReference>
<evidence type="ECO:0000256" key="5">
    <source>
        <dbReference type="ARBA" id="ARBA00023242"/>
    </source>
</evidence>
<dbReference type="InterPro" id="IPR001138">
    <property type="entry name" value="Zn2Cys6_DnaBD"/>
</dbReference>
<dbReference type="CDD" id="cd00067">
    <property type="entry name" value="GAL4"/>
    <property type="match status" value="1"/>
</dbReference>
<dbReference type="AlphaFoldDB" id="W9X8Y1"/>
<dbReference type="PROSITE" id="PS50048">
    <property type="entry name" value="ZN2_CY6_FUNGAL_2"/>
    <property type="match status" value="1"/>
</dbReference>
<keyword evidence="5" id="KW-0539">Nucleus</keyword>
<keyword evidence="4" id="KW-0804">Transcription</keyword>
<evidence type="ECO:0000256" key="6">
    <source>
        <dbReference type="SAM" id="MobiDB-lite"/>
    </source>
</evidence>
<protein>
    <recommendedName>
        <fullName evidence="7">Zn(2)-C6 fungal-type domain-containing protein</fullName>
    </recommendedName>
</protein>
<dbReference type="Proteomes" id="UP000019478">
    <property type="component" value="Unassembled WGS sequence"/>
</dbReference>
<evidence type="ECO:0000256" key="1">
    <source>
        <dbReference type="ARBA" id="ARBA00022723"/>
    </source>
</evidence>
<dbReference type="GeneID" id="19174155"/>
<evidence type="ECO:0000256" key="4">
    <source>
        <dbReference type="ARBA" id="ARBA00023163"/>
    </source>
</evidence>
<dbReference type="Pfam" id="PF00172">
    <property type="entry name" value="Zn_clus"/>
    <property type="match status" value="1"/>
</dbReference>
<dbReference type="RefSeq" id="XP_007738355.1">
    <property type="nucleotide sequence ID" value="XM_007740165.1"/>
</dbReference>
<accession>W9X8Y1</accession>
<dbReference type="EMBL" id="AMGY01000011">
    <property type="protein sequence ID" value="EXJ76917.1"/>
    <property type="molecule type" value="Genomic_DNA"/>
</dbReference>
<dbReference type="SUPFAM" id="SSF57701">
    <property type="entry name" value="Zn2/Cys6 DNA-binding domain"/>
    <property type="match status" value="1"/>
</dbReference>
<evidence type="ECO:0000313" key="8">
    <source>
        <dbReference type="EMBL" id="EXJ76917.1"/>
    </source>
</evidence>
<evidence type="ECO:0000256" key="3">
    <source>
        <dbReference type="ARBA" id="ARBA00023125"/>
    </source>
</evidence>
<keyword evidence="9" id="KW-1185">Reference proteome</keyword>
<dbReference type="PROSITE" id="PS00463">
    <property type="entry name" value="ZN2_CY6_FUNGAL_1"/>
    <property type="match status" value="1"/>
</dbReference>
<evidence type="ECO:0000313" key="9">
    <source>
        <dbReference type="Proteomes" id="UP000019478"/>
    </source>
</evidence>
<dbReference type="GO" id="GO:0008270">
    <property type="term" value="F:zinc ion binding"/>
    <property type="evidence" value="ECO:0007669"/>
    <property type="project" value="InterPro"/>
</dbReference>
<keyword evidence="2" id="KW-0805">Transcription regulation</keyword>
<proteinExistence type="predicted"/>
<feature type="compositionally biased region" description="Basic residues" evidence="6">
    <location>
        <begin position="680"/>
        <end position="698"/>
    </location>
</feature>
<feature type="region of interest" description="Disordered" evidence="6">
    <location>
        <begin position="668"/>
        <end position="719"/>
    </location>
</feature>
<dbReference type="GO" id="GO:0006351">
    <property type="term" value="P:DNA-templated transcription"/>
    <property type="evidence" value="ECO:0007669"/>
    <property type="project" value="InterPro"/>
</dbReference>
<dbReference type="InterPro" id="IPR007219">
    <property type="entry name" value="XnlR_reg_dom"/>
</dbReference>
<keyword evidence="1" id="KW-0479">Metal-binding</keyword>
<dbReference type="InterPro" id="IPR052761">
    <property type="entry name" value="Fungal_Detox/Toxin_TFs"/>
</dbReference>
<organism evidence="8 9">
    <name type="scientific">Capronia epimyces CBS 606.96</name>
    <dbReference type="NCBI Taxonomy" id="1182542"/>
    <lineage>
        <taxon>Eukaryota</taxon>
        <taxon>Fungi</taxon>
        <taxon>Dikarya</taxon>
        <taxon>Ascomycota</taxon>
        <taxon>Pezizomycotina</taxon>
        <taxon>Eurotiomycetes</taxon>
        <taxon>Chaetothyriomycetidae</taxon>
        <taxon>Chaetothyriales</taxon>
        <taxon>Herpotrichiellaceae</taxon>
        <taxon>Capronia</taxon>
    </lineage>
</organism>
<dbReference type="HOGENOM" id="CLU_006329_1_4_1"/>
<feature type="domain" description="Zn(2)-C6 fungal-type" evidence="7">
    <location>
        <begin position="36"/>
        <end position="68"/>
    </location>
</feature>
<dbReference type="Pfam" id="PF04082">
    <property type="entry name" value="Fungal_trans"/>
    <property type="match status" value="1"/>
</dbReference>
<gene>
    <name evidence="8" type="ORF">A1O3_10074</name>
</gene>
<dbReference type="CDD" id="cd12148">
    <property type="entry name" value="fungal_TF_MHR"/>
    <property type="match status" value="1"/>
</dbReference>
<dbReference type="PANTHER" id="PTHR47425">
    <property type="entry name" value="FARB-RELATED"/>
    <property type="match status" value="1"/>
</dbReference>
<dbReference type="SMART" id="SM00906">
    <property type="entry name" value="Fungal_trans"/>
    <property type="match status" value="1"/>
</dbReference>
<dbReference type="STRING" id="1182542.W9X8Y1"/>